<dbReference type="Proteomes" id="UP000233778">
    <property type="component" value="Chromosome"/>
</dbReference>
<dbReference type="EMBL" id="CP025085">
    <property type="protein sequence ID" value="AUH00060.1"/>
    <property type="molecule type" value="Genomic_DNA"/>
</dbReference>
<evidence type="ECO:0000313" key="4">
    <source>
        <dbReference type="Proteomes" id="UP000233778"/>
    </source>
</evidence>
<evidence type="ECO:0000313" key="1">
    <source>
        <dbReference type="EMBL" id="AUH00060.1"/>
    </source>
</evidence>
<reference evidence="2" key="4">
    <citation type="submission" date="2017-11" db="EMBL/GenBank/DDBJ databases">
        <title>Complete genome sequence of Serratia sp. ATCC 39006.</title>
        <authorList>
            <person name="Hampton H.G."/>
            <person name="Jackson S.A."/>
            <person name="Jauregui R."/>
            <person name="Poulter G.T.M."/>
            <person name="Salmond G.P.C."/>
            <person name="Fineran P.C."/>
        </authorList>
    </citation>
    <scope>NUCLEOTIDE SEQUENCE</scope>
    <source>
        <strain evidence="2">ATCC 39006</strain>
    </source>
</reference>
<dbReference type="AlphaFoldDB" id="A0A2I5T652"/>
<dbReference type="SUPFAM" id="SSF54403">
    <property type="entry name" value="Cystatin/monellin"/>
    <property type="match status" value="1"/>
</dbReference>
<keyword evidence="3" id="KW-1185">Reference proteome</keyword>
<dbReference type="KEGG" id="serq:CWC46_09745"/>
<accession>A0A2I5T652</accession>
<reference evidence="2 3" key="1">
    <citation type="journal article" date="2013" name="Genome Announc.">
        <title>Draft genome sequence of Serratia sp. strain ATCC 39006, a model bacterium for analysis of the biosynthesis and regulation of prodigiosin, a carbapenem, and gas vesicles.</title>
        <authorList>
            <person name="Fineran P.C."/>
            <person name="Iglesias Cans M.C."/>
            <person name="Ramsay J.P."/>
            <person name="Wilf N.M."/>
            <person name="Cossyleon D."/>
            <person name="McNeil M.B."/>
            <person name="Williamson N.R."/>
            <person name="Monson R.E."/>
            <person name="Becher S.A."/>
            <person name="Stanton J.A."/>
            <person name="Brugger K."/>
            <person name="Brown S.D."/>
            <person name="Salmond G.P."/>
        </authorList>
    </citation>
    <scope>NUCLEOTIDE SEQUENCE [LARGE SCALE GENOMIC DNA]</scope>
    <source>
        <strain evidence="2">ATCC 39006</strain>
        <strain evidence="3">ATCC 39006 / SC 11482</strain>
    </source>
</reference>
<evidence type="ECO:0000313" key="2">
    <source>
        <dbReference type="EMBL" id="AUH04379.1"/>
    </source>
</evidence>
<dbReference type="Proteomes" id="UP000017700">
    <property type="component" value="Chromosome"/>
</dbReference>
<name>A0A2I5T652_SERS3</name>
<gene>
    <name evidence="1" type="ORF">CWC46_09745</name>
    <name evidence="2" type="ORF">Ser39006_009750</name>
</gene>
<reference evidence="2" key="2">
    <citation type="submission" date="2013-09" db="EMBL/GenBank/DDBJ databases">
        <authorList>
            <person name="Wang G."/>
            <person name="Yang Y."/>
            <person name="Su Y."/>
        </authorList>
    </citation>
    <scope>NUCLEOTIDE SEQUENCE</scope>
    <source>
        <strain evidence="2">ATCC 39006</strain>
    </source>
</reference>
<sequence>MSDQMVGEWTGFHKLDAVDMALFDSVVVHLLGVKYTPLLVATQVVSGRNYCFLSEAVGLYPKAKTDVVIIYIYKPLDGDAHITHIDKVLP</sequence>
<protein>
    <submittedName>
        <fullName evidence="2">Uncharacterized protein</fullName>
    </submittedName>
</protein>
<dbReference type="OrthoDB" id="2051973at2"/>
<dbReference type="EMBL" id="CP025084">
    <property type="protein sequence ID" value="AUH04379.1"/>
    <property type="molecule type" value="Genomic_DNA"/>
</dbReference>
<dbReference type="InterPro" id="IPR046350">
    <property type="entry name" value="Cystatin_sf"/>
</dbReference>
<proteinExistence type="predicted"/>
<reference evidence="1 4" key="3">
    <citation type="submission" date="2017-11" db="EMBL/GenBank/DDBJ databases">
        <title>Complete genome sequence of Serratia sp. ATCC 39006 LacA.</title>
        <authorList>
            <person name="Hampton H.G."/>
            <person name="Jackson S.A."/>
            <person name="Jauregui R."/>
            <person name="Poulter G.T.M."/>
            <person name="Salmond G.P.C."/>
            <person name="Fineran P.C."/>
        </authorList>
    </citation>
    <scope>NUCLEOTIDE SEQUENCE [LARGE SCALE GENOMIC DNA]</scope>
    <source>
        <strain evidence="1 4">ATCC 39006</strain>
    </source>
</reference>
<evidence type="ECO:0000313" key="3">
    <source>
        <dbReference type="Proteomes" id="UP000017700"/>
    </source>
</evidence>
<dbReference type="RefSeq" id="WP_021016778.1">
    <property type="nucleotide sequence ID" value="NZ_CP025084.1"/>
</dbReference>
<organism evidence="2 3">
    <name type="scientific">Serratia sp. (strain ATCC 39006)</name>
    <name type="common">Prodigiosinella confusarubida</name>
    <dbReference type="NCBI Taxonomy" id="104623"/>
    <lineage>
        <taxon>Bacteria</taxon>
        <taxon>Pseudomonadati</taxon>
        <taxon>Pseudomonadota</taxon>
        <taxon>Gammaproteobacteria</taxon>
        <taxon>Enterobacterales</taxon>
        <taxon>Pectobacteriaceae</taxon>
        <taxon>Prodigiosinella</taxon>
    </lineage>
</organism>
<dbReference type="KEGG" id="sera:Ser39006_009750"/>